<dbReference type="InterPro" id="IPR052171">
    <property type="entry name" value="NHEJ_LigD"/>
</dbReference>
<dbReference type="EC" id="6.5.1.1" evidence="2"/>
<evidence type="ECO:0000256" key="2">
    <source>
        <dbReference type="ARBA" id="ARBA00012727"/>
    </source>
</evidence>
<dbReference type="PANTHER" id="PTHR42705:SF2">
    <property type="entry name" value="BIFUNCTIONAL NON-HOMOLOGOUS END JOINING PROTEIN LIGD"/>
    <property type="match status" value="1"/>
</dbReference>
<accession>A0A5D4THN7</accession>
<dbReference type="OrthoDB" id="9802472at2"/>
<dbReference type="Proteomes" id="UP000324517">
    <property type="component" value="Unassembled WGS sequence"/>
</dbReference>
<keyword evidence="14" id="KW-0238">DNA-binding</keyword>
<keyword evidence="9" id="KW-0227">DNA damage</keyword>
<evidence type="ECO:0000256" key="22">
    <source>
        <dbReference type="ARBA" id="ARBA00049990"/>
    </source>
</evidence>
<dbReference type="Pfam" id="PF01068">
    <property type="entry name" value="DNA_ligase_A_M"/>
    <property type="match status" value="1"/>
</dbReference>
<dbReference type="InterPro" id="IPR033652">
    <property type="entry name" value="LigD_Pol-like_3"/>
</dbReference>
<dbReference type="PROSITE" id="PS50160">
    <property type="entry name" value="DNA_LIGASE_A3"/>
    <property type="match status" value="1"/>
</dbReference>
<evidence type="ECO:0000256" key="21">
    <source>
        <dbReference type="ARBA" id="ARBA00049981"/>
    </source>
</evidence>
<evidence type="ECO:0000256" key="11">
    <source>
        <dbReference type="ARBA" id="ARBA00022839"/>
    </source>
</evidence>
<comment type="similarity">
    <text evidence="21">In the C-terminal section; belongs to the ATP-dependent DNA ligase family.</text>
</comment>
<evidence type="ECO:0000256" key="10">
    <source>
        <dbReference type="ARBA" id="ARBA00022801"/>
    </source>
</evidence>
<keyword evidence="15" id="KW-0233">DNA recombination</keyword>
<dbReference type="AlphaFoldDB" id="A0A5D4THN7"/>
<gene>
    <name evidence="24" type="ORF">FZC75_04440</name>
</gene>
<feature type="domain" description="ATP-dependent DNA ligase family profile" evidence="23">
    <location>
        <begin position="109"/>
        <end position="251"/>
    </location>
</feature>
<dbReference type="GO" id="GO:0005524">
    <property type="term" value="F:ATP binding"/>
    <property type="evidence" value="ECO:0007669"/>
    <property type="project" value="UniProtKB-KW"/>
</dbReference>
<evidence type="ECO:0000313" key="25">
    <source>
        <dbReference type="Proteomes" id="UP000324517"/>
    </source>
</evidence>
<evidence type="ECO:0000256" key="17">
    <source>
        <dbReference type="ARBA" id="ARBA00023211"/>
    </source>
</evidence>
<evidence type="ECO:0000256" key="18">
    <source>
        <dbReference type="ARBA" id="ARBA00023268"/>
    </source>
</evidence>
<evidence type="ECO:0000313" key="24">
    <source>
        <dbReference type="EMBL" id="TYS73586.1"/>
    </source>
</evidence>
<keyword evidence="5" id="KW-0548">Nucleotidyltransferase</keyword>
<dbReference type="NCBIfam" id="TIGR02779">
    <property type="entry name" value="NHEJ_ligase_lig"/>
    <property type="match status" value="1"/>
</dbReference>
<comment type="caution">
    <text evidence="24">The sequence shown here is derived from an EMBL/GenBank/DDBJ whole genome shotgun (WGS) entry which is preliminary data.</text>
</comment>
<keyword evidence="18" id="KW-0511">Multifunctional enzyme</keyword>
<comment type="cofactor">
    <cofactor evidence="1">
        <name>Mn(2+)</name>
        <dbReference type="ChEBI" id="CHEBI:29035"/>
    </cofactor>
</comment>
<dbReference type="GO" id="GO:0006310">
    <property type="term" value="P:DNA recombination"/>
    <property type="evidence" value="ECO:0007669"/>
    <property type="project" value="UniProtKB-KW"/>
</dbReference>
<evidence type="ECO:0000256" key="7">
    <source>
        <dbReference type="ARBA" id="ARBA00022723"/>
    </source>
</evidence>
<dbReference type="GO" id="GO:0006281">
    <property type="term" value="P:DNA repair"/>
    <property type="evidence" value="ECO:0007669"/>
    <property type="project" value="UniProtKB-KW"/>
</dbReference>
<dbReference type="InterPro" id="IPR012340">
    <property type="entry name" value="NA-bd_OB-fold"/>
</dbReference>
<evidence type="ECO:0000256" key="19">
    <source>
        <dbReference type="ARBA" id="ARBA00029943"/>
    </source>
</evidence>
<evidence type="ECO:0000259" key="23">
    <source>
        <dbReference type="PROSITE" id="PS50160"/>
    </source>
</evidence>
<keyword evidence="7" id="KW-0479">Metal-binding</keyword>
<evidence type="ECO:0000256" key="9">
    <source>
        <dbReference type="ARBA" id="ARBA00022763"/>
    </source>
</evidence>
<dbReference type="RefSeq" id="WP_148978567.1">
    <property type="nucleotide sequence ID" value="NZ_JBNILM010000003.1"/>
</dbReference>
<dbReference type="SUPFAM" id="SSF56091">
    <property type="entry name" value="DNA ligase/mRNA capping enzyme, catalytic domain"/>
    <property type="match status" value="1"/>
</dbReference>
<comment type="catalytic activity">
    <reaction evidence="20">
        <text>ATP + (deoxyribonucleotide)n-3'-hydroxyl + 5'-phospho-(deoxyribonucleotide)m = (deoxyribonucleotide)n+m + AMP + diphosphate.</text>
        <dbReference type="EC" id="6.5.1.1"/>
    </reaction>
</comment>
<evidence type="ECO:0000256" key="12">
    <source>
        <dbReference type="ARBA" id="ARBA00022840"/>
    </source>
</evidence>
<organism evidence="24 25">
    <name type="scientific">Sutcliffiella horikoshii</name>
    <dbReference type="NCBI Taxonomy" id="79883"/>
    <lineage>
        <taxon>Bacteria</taxon>
        <taxon>Bacillati</taxon>
        <taxon>Bacillota</taxon>
        <taxon>Bacilli</taxon>
        <taxon>Bacillales</taxon>
        <taxon>Bacillaceae</taxon>
        <taxon>Sutcliffiella</taxon>
    </lineage>
</organism>
<dbReference type="Gene3D" id="3.30.470.30">
    <property type="entry name" value="DNA ligase/mRNA capping enzyme"/>
    <property type="match status" value="1"/>
</dbReference>
<dbReference type="SUPFAM" id="SSF50249">
    <property type="entry name" value="Nucleic acid-binding proteins"/>
    <property type="match status" value="1"/>
</dbReference>
<keyword evidence="12" id="KW-0067">ATP-binding</keyword>
<keyword evidence="17" id="KW-0464">Manganese</keyword>
<keyword evidence="6" id="KW-0540">Nuclease</keyword>
<dbReference type="GO" id="GO:0003910">
    <property type="term" value="F:DNA ligase (ATP) activity"/>
    <property type="evidence" value="ECO:0007669"/>
    <property type="project" value="UniProtKB-EC"/>
</dbReference>
<evidence type="ECO:0000256" key="4">
    <source>
        <dbReference type="ARBA" id="ARBA00022679"/>
    </source>
</evidence>
<evidence type="ECO:0000256" key="8">
    <source>
        <dbReference type="ARBA" id="ARBA00022741"/>
    </source>
</evidence>
<reference evidence="24 25" key="1">
    <citation type="submission" date="2019-08" db="EMBL/GenBank/DDBJ databases">
        <title>Bacillus genomes from the desert of Cuatro Cienegas, Coahuila.</title>
        <authorList>
            <person name="Olmedo-Alvarez G."/>
        </authorList>
    </citation>
    <scope>NUCLEOTIDE SEQUENCE [LARGE SCALE GENOMIC DNA]</scope>
    <source>
        <strain evidence="24 25">CH98b_3T</strain>
    </source>
</reference>
<dbReference type="Pfam" id="PF21686">
    <property type="entry name" value="LigD_Prim-Pol"/>
    <property type="match status" value="1"/>
</dbReference>
<dbReference type="PANTHER" id="PTHR42705">
    <property type="entry name" value="BIFUNCTIONAL NON-HOMOLOGOUS END JOINING PROTEIN LIGD"/>
    <property type="match status" value="1"/>
</dbReference>
<dbReference type="NCBIfam" id="TIGR02778">
    <property type="entry name" value="ligD_pol"/>
    <property type="match status" value="1"/>
</dbReference>
<keyword evidence="16" id="KW-0234">DNA repair</keyword>
<dbReference type="EMBL" id="VTET01000002">
    <property type="protein sequence ID" value="TYS73586.1"/>
    <property type="molecule type" value="Genomic_DNA"/>
</dbReference>
<name>A0A5D4THN7_9BACI</name>
<evidence type="ECO:0000256" key="15">
    <source>
        <dbReference type="ARBA" id="ARBA00023172"/>
    </source>
</evidence>
<dbReference type="GO" id="GO:0004527">
    <property type="term" value="F:exonuclease activity"/>
    <property type="evidence" value="ECO:0007669"/>
    <property type="project" value="UniProtKB-KW"/>
</dbReference>
<dbReference type="GO" id="GO:0003887">
    <property type="term" value="F:DNA-directed DNA polymerase activity"/>
    <property type="evidence" value="ECO:0007669"/>
    <property type="project" value="UniProtKB-KW"/>
</dbReference>
<dbReference type="GO" id="GO:0003677">
    <property type="term" value="F:DNA binding"/>
    <property type="evidence" value="ECO:0007669"/>
    <property type="project" value="UniProtKB-KW"/>
</dbReference>
<dbReference type="NCBIfam" id="NF007211">
    <property type="entry name" value="PRK09633.1"/>
    <property type="match status" value="1"/>
</dbReference>
<comment type="similarity">
    <text evidence="22">In the N-terminal section; belongs to the LigD polymerase family.</text>
</comment>
<dbReference type="InterPro" id="IPR014145">
    <property type="entry name" value="LigD_pol_dom"/>
</dbReference>
<evidence type="ECO:0000256" key="20">
    <source>
        <dbReference type="ARBA" id="ARBA00034003"/>
    </source>
</evidence>
<dbReference type="NCBIfam" id="TIGR02776">
    <property type="entry name" value="NHEJ_ligase_prk"/>
    <property type="match status" value="1"/>
</dbReference>
<evidence type="ECO:0000256" key="1">
    <source>
        <dbReference type="ARBA" id="ARBA00001936"/>
    </source>
</evidence>
<evidence type="ECO:0000256" key="6">
    <source>
        <dbReference type="ARBA" id="ARBA00022722"/>
    </source>
</evidence>
<proteinExistence type="inferred from homology"/>
<keyword evidence="10" id="KW-0378">Hydrolase</keyword>
<evidence type="ECO:0000256" key="14">
    <source>
        <dbReference type="ARBA" id="ARBA00023125"/>
    </source>
</evidence>
<keyword evidence="4" id="KW-0808">Transferase</keyword>
<sequence length="616" mass="70735">MIKPMLPTLHRNPPQGDDWVYEVKYDGFRCIASLDTNHISLQSRGGTELSSTFPEIVRFLRELTLNDAWKQMLPITLDCELVVLSSPLKGNFQLIQKRGRTKTKEKINTLSKEHPATLLAFDLLEFKGEALLSAKFSDRKKRLLQLFEQIVLPLSPVEKSSSRLQYVPFHTNSEELWAQIKLQHGEGLIAKKIYSTYSKGKRSTDWIKVKNYKTVTCFITAYQKDNGYFHIGVFKGESVVDIGLFSHGLTSEERAALIGVIKQNRDKEDGKFVYVKPGICVEIFYLEVYQSQLRHPEFKRFRFDLDVKECTEENLSKPPIPASVSITNPDKPLWEEPLVTKQAFIDFLSHCSPYMLPFLKDRAITAIRFPHGMAGESFYQKNCPDYAPSFVETHVDQDINFILCNNMETLIWLGNQLALEFHIPFQTVLTTEPSEIVFDLDPPSKEHFSIAITGALMMKGIFDQLGLHSFIKTSGRKGLQVYIPLPEGQFTYQETRQFTEFIAHFLVSKEPALFTVERLKKHRGNRVYVDYVQHAEGKTIIAPYSLRGNDVPTVATPLFWKEVKEDLRPEEFTLFSVQERLKRLGDPFSEYTTSKTTQPFENVLSSLKGLHKANEH</sequence>
<evidence type="ECO:0000256" key="3">
    <source>
        <dbReference type="ARBA" id="ARBA00022598"/>
    </source>
</evidence>
<evidence type="ECO:0000256" key="16">
    <source>
        <dbReference type="ARBA" id="ARBA00023204"/>
    </source>
</evidence>
<protein>
    <recommendedName>
        <fullName evidence="2">DNA ligase (ATP)</fullName>
        <ecNumber evidence="2">6.5.1.1</ecNumber>
    </recommendedName>
    <alternativeName>
        <fullName evidence="19">NHEJ DNA polymerase</fullName>
    </alternativeName>
</protein>
<dbReference type="Gene3D" id="3.90.920.10">
    <property type="entry name" value="DNA primase, PRIM domain"/>
    <property type="match status" value="1"/>
</dbReference>
<dbReference type="GO" id="GO:0046872">
    <property type="term" value="F:metal ion binding"/>
    <property type="evidence" value="ECO:0007669"/>
    <property type="project" value="UniProtKB-KW"/>
</dbReference>
<dbReference type="InterPro" id="IPR014143">
    <property type="entry name" value="NHEJ_ligase_prk"/>
</dbReference>
<evidence type="ECO:0000256" key="5">
    <source>
        <dbReference type="ARBA" id="ARBA00022695"/>
    </source>
</evidence>
<dbReference type="CDD" id="cd04866">
    <property type="entry name" value="LigD_Pol_like_3"/>
    <property type="match status" value="1"/>
</dbReference>
<keyword evidence="11" id="KW-0269">Exonuclease</keyword>
<keyword evidence="3 24" id="KW-0436">Ligase</keyword>
<keyword evidence="13" id="KW-0239">DNA-directed DNA polymerase</keyword>
<dbReference type="InterPro" id="IPR014146">
    <property type="entry name" value="LigD_ligase_dom"/>
</dbReference>
<keyword evidence="8" id="KW-0547">Nucleotide-binding</keyword>
<dbReference type="Gene3D" id="2.40.50.140">
    <property type="entry name" value="Nucleic acid-binding proteins"/>
    <property type="match status" value="1"/>
</dbReference>
<dbReference type="InterPro" id="IPR012310">
    <property type="entry name" value="DNA_ligase_ATP-dep_cent"/>
</dbReference>
<dbReference type="CDD" id="cd07906">
    <property type="entry name" value="Adenylation_DNA_ligase_LigD_LigC"/>
    <property type="match status" value="1"/>
</dbReference>
<evidence type="ECO:0000256" key="13">
    <source>
        <dbReference type="ARBA" id="ARBA00022932"/>
    </source>
</evidence>